<keyword evidence="2" id="KW-1185">Reference proteome</keyword>
<evidence type="ECO:0000313" key="1">
    <source>
        <dbReference type="EMBL" id="NYT72819.1"/>
    </source>
</evidence>
<protein>
    <submittedName>
        <fullName evidence="1">PD-(D/E)XK nuclease family protein</fullName>
    </submittedName>
</protein>
<reference evidence="1 2" key="1">
    <citation type="submission" date="2020-07" db="EMBL/GenBank/DDBJ databases">
        <title>Halomonas sp. QX-2 draft genome sequence.</title>
        <authorList>
            <person name="Qiu X."/>
        </authorList>
    </citation>
    <scope>NUCLEOTIDE SEQUENCE [LARGE SCALE GENOMIC DNA]</scope>
    <source>
        <strain evidence="1 2">QX-2</strain>
    </source>
</reference>
<dbReference type="InterPro" id="IPR029470">
    <property type="entry name" value="PDDEXK_4"/>
</dbReference>
<comment type="caution">
    <text evidence="1">The sequence shown here is derived from an EMBL/GenBank/DDBJ whole genome shotgun (WGS) entry which is preliminary data.</text>
</comment>
<proteinExistence type="predicted"/>
<sequence>MLAYFRVNNEQLISSNNMTTVEPAMTEKPNIFSFATTELSQDAFIAWLLAWADLRYESVDAQLHGCAKKLIAAFFAKHGKPVPHFTEVTVTRQSKNIDVLCVLDGTFAIVIEDKTHTEAHSNQLVKYLADIQGRGYQPDNTLAIYFKTGDQTCYKAIYRNGFQPFSRRNFLDVLEAEAGTSNAIFHDYLAWLQHWDTRVEAYRTKPFEKWDGYAWIGFYKALKEQLGEGNWGYVPNQSGGFLGFWCCFQDILHVQLVDNRELRFRIDVPDVTQRAALRREWFNKIVQHSEAFGLKTKKPARFGNGQSMVVAVFNGEDFRQTDQNGHVDLDATVRLINQAKALLTSLAPEPVK</sequence>
<dbReference type="EMBL" id="JACCGK010000008">
    <property type="protein sequence ID" value="NYT72819.1"/>
    <property type="molecule type" value="Genomic_DNA"/>
</dbReference>
<gene>
    <name evidence="1" type="ORF">HZU72_10310</name>
</gene>
<dbReference type="AlphaFoldDB" id="A0A7Z0SPQ8"/>
<name>A0A7Z0SPQ8_9GAMM</name>
<dbReference type="Pfam" id="PF14281">
    <property type="entry name" value="PDDEXK_4"/>
    <property type="match status" value="1"/>
</dbReference>
<evidence type="ECO:0000313" key="2">
    <source>
        <dbReference type="Proteomes" id="UP000520876"/>
    </source>
</evidence>
<dbReference type="Proteomes" id="UP000520876">
    <property type="component" value="Unassembled WGS sequence"/>
</dbReference>
<accession>A0A7Z0SPQ8</accession>
<organism evidence="1 2">
    <name type="scientific">Vreelandella sedimenti</name>
    <dbReference type="NCBI Taxonomy" id="2729618"/>
    <lineage>
        <taxon>Bacteria</taxon>
        <taxon>Pseudomonadati</taxon>
        <taxon>Pseudomonadota</taxon>
        <taxon>Gammaproteobacteria</taxon>
        <taxon>Oceanospirillales</taxon>
        <taxon>Halomonadaceae</taxon>
        <taxon>Vreelandella</taxon>
    </lineage>
</organism>